<evidence type="ECO:0000259" key="1">
    <source>
        <dbReference type="Pfam" id="PF04127"/>
    </source>
</evidence>
<feature type="non-terminal residue" evidence="2">
    <location>
        <position position="61"/>
    </location>
</feature>
<proteinExistence type="predicted"/>
<dbReference type="GO" id="GO:0015937">
    <property type="term" value="P:coenzyme A biosynthetic process"/>
    <property type="evidence" value="ECO:0007669"/>
    <property type="project" value="UniProtKB-ARBA"/>
</dbReference>
<organism evidence="2">
    <name type="scientific">marine sediment metagenome</name>
    <dbReference type="NCBI Taxonomy" id="412755"/>
    <lineage>
        <taxon>unclassified sequences</taxon>
        <taxon>metagenomes</taxon>
        <taxon>ecological metagenomes</taxon>
    </lineage>
</organism>
<dbReference type="AlphaFoldDB" id="X1K716"/>
<dbReference type="SUPFAM" id="SSF102645">
    <property type="entry name" value="CoaB-like"/>
    <property type="match status" value="1"/>
</dbReference>
<dbReference type="Gene3D" id="3.40.50.10300">
    <property type="entry name" value="CoaB-like"/>
    <property type="match status" value="1"/>
</dbReference>
<dbReference type="EMBL" id="BARU01036373">
    <property type="protein sequence ID" value="GAH89420.1"/>
    <property type="molecule type" value="Genomic_DNA"/>
</dbReference>
<sequence>MKVLVTAGPTWEFIDEVRYISSPSSGRMGFAVAEVFAAAGHDVHLITGPTDLQSPAEVECT</sequence>
<dbReference type="Pfam" id="PF04127">
    <property type="entry name" value="DFP"/>
    <property type="match status" value="1"/>
</dbReference>
<evidence type="ECO:0000313" key="2">
    <source>
        <dbReference type="EMBL" id="GAH89420.1"/>
    </source>
</evidence>
<reference evidence="2" key="1">
    <citation type="journal article" date="2014" name="Front. Microbiol.">
        <title>High frequency of phylogenetically diverse reductive dehalogenase-homologous genes in deep subseafloor sedimentary metagenomes.</title>
        <authorList>
            <person name="Kawai M."/>
            <person name="Futagami T."/>
            <person name="Toyoda A."/>
            <person name="Takaki Y."/>
            <person name="Nishi S."/>
            <person name="Hori S."/>
            <person name="Arai W."/>
            <person name="Tsubouchi T."/>
            <person name="Morono Y."/>
            <person name="Uchiyama I."/>
            <person name="Ito T."/>
            <person name="Fujiyama A."/>
            <person name="Inagaki F."/>
            <person name="Takami H."/>
        </authorList>
    </citation>
    <scope>NUCLEOTIDE SEQUENCE</scope>
    <source>
        <strain evidence="2">Expedition CK06-06</strain>
    </source>
</reference>
<dbReference type="InterPro" id="IPR035929">
    <property type="entry name" value="CoaB-like_sf"/>
</dbReference>
<gene>
    <name evidence="2" type="ORF">S03H2_56803</name>
</gene>
<comment type="caution">
    <text evidence="2">The sequence shown here is derived from an EMBL/GenBank/DDBJ whole genome shotgun (WGS) entry which is preliminary data.</text>
</comment>
<name>X1K716_9ZZZZ</name>
<dbReference type="InterPro" id="IPR007085">
    <property type="entry name" value="DNA/pantothenate-metab_flavo_C"/>
</dbReference>
<feature type="domain" description="DNA/pantothenate metabolism flavoprotein C-terminal" evidence="1">
    <location>
        <begin position="2"/>
        <end position="60"/>
    </location>
</feature>
<dbReference type="GO" id="GO:0003824">
    <property type="term" value="F:catalytic activity"/>
    <property type="evidence" value="ECO:0007669"/>
    <property type="project" value="UniProtKB-ARBA"/>
</dbReference>
<accession>X1K716</accession>
<protein>
    <recommendedName>
        <fullName evidence="1">DNA/pantothenate metabolism flavoprotein C-terminal domain-containing protein</fullName>
    </recommendedName>
</protein>